<name>A0A916TQY6_9SPHN</name>
<protein>
    <recommendedName>
        <fullName evidence="4">AbrB/MazE/SpoVT family DNA-binding domain-containing protein</fullName>
    </recommendedName>
</protein>
<gene>
    <name evidence="2" type="ORF">GCM10011494_10860</name>
</gene>
<evidence type="ECO:0000313" key="2">
    <source>
        <dbReference type="EMBL" id="GGB94245.1"/>
    </source>
</evidence>
<organism evidence="2 3">
    <name type="scientific">Novosphingobium endophyticum</name>
    <dbReference type="NCBI Taxonomy" id="1955250"/>
    <lineage>
        <taxon>Bacteria</taxon>
        <taxon>Pseudomonadati</taxon>
        <taxon>Pseudomonadota</taxon>
        <taxon>Alphaproteobacteria</taxon>
        <taxon>Sphingomonadales</taxon>
        <taxon>Sphingomonadaceae</taxon>
        <taxon>Novosphingobium</taxon>
    </lineage>
</organism>
<reference evidence="2" key="1">
    <citation type="journal article" date="2014" name="Int. J. Syst. Evol. Microbiol.">
        <title>Complete genome sequence of Corynebacterium casei LMG S-19264T (=DSM 44701T), isolated from a smear-ripened cheese.</title>
        <authorList>
            <consortium name="US DOE Joint Genome Institute (JGI-PGF)"/>
            <person name="Walter F."/>
            <person name="Albersmeier A."/>
            <person name="Kalinowski J."/>
            <person name="Ruckert C."/>
        </authorList>
    </citation>
    <scope>NUCLEOTIDE SEQUENCE</scope>
    <source>
        <strain evidence="2">CGMCC 1.15095</strain>
    </source>
</reference>
<proteinExistence type="predicted"/>
<dbReference type="RefSeq" id="WP_188769268.1">
    <property type="nucleotide sequence ID" value="NZ_BMHK01000005.1"/>
</dbReference>
<feature type="region of interest" description="Disordered" evidence="1">
    <location>
        <begin position="63"/>
        <end position="91"/>
    </location>
</feature>
<accession>A0A916TQY6</accession>
<dbReference type="EMBL" id="BMHK01000005">
    <property type="protein sequence ID" value="GGB94245.1"/>
    <property type="molecule type" value="Genomic_DNA"/>
</dbReference>
<evidence type="ECO:0000256" key="1">
    <source>
        <dbReference type="SAM" id="MobiDB-lite"/>
    </source>
</evidence>
<comment type="caution">
    <text evidence="2">The sequence shown here is derived from an EMBL/GenBank/DDBJ whole genome shotgun (WGS) entry which is preliminary data.</text>
</comment>
<dbReference type="AlphaFoldDB" id="A0A916TQY6"/>
<evidence type="ECO:0000313" key="3">
    <source>
        <dbReference type="Proteomes" id="UP000608154"/>
    </source>
</evidence>
<keyword evidence="3" id="KW-1185">Reference proteome</keyword>
<dbReference type="Proteomes" id="UP000608154">
    <property type="component" value="Unassembled WGS sequence"/>
</dbReference>
<sequence>MGKEYTAKSFRSGNSVAIRMPAALGVEPDREWIVARDDNGDLVVKACDPQARRIDLTGIYGSKPGLKPLSSEDRSLSGRNLDWSGERLPRD</sequence>
<evidence type="ECO:0008006" key="4">
    <source>
        <dbReference type="Google" id="ProtNLM"/>
    </source>
</evidence>
<reference evidence="2" key="2">
    <citation type="submission" date="2020-09" db="EMBL/GenBank/DDBJ databases">
        <authorList>
            <person name="Sun Q."/>
            <person name="Zhou Y."/>
        </authorList>
    </citation>
    <scope>NUCLEOTIDE SEQUENCE</scope>
    <source>
        <strain evidence="2">CGMCC 1.15095</strain>
    </source>
</reference>